<comment type="caution">
    <text evidence="2">The sequence shown here is derived from an EMBL/GenBank/DDBJ whole genome shotgun (WGS) entry which is preliminary data.</text>
</comment>
<dbReference type="InterPro" id="IPR000182">
    <property type="entry name" value="GNAT_dom"/>
</dbReference>
<dbReference type="Gene3D" id="3.40.630.30">
    <property type="match status" value="1"/>
</dbReference>
<gene>
    <name evidence="2" type="ORF">B7R76_04180</name>
</gene>
<sequence>MEIRKILPSDSAELAAVYAKVFSAPPWNGKWTADTATTSLACIMQAPGFYGNVVLAEGKIIGAVLGRIRVFGQSRSYNMDEFFVTEHWRRQGVATALYRYSIDELKSNEVSGIFFTTLRNSPAYEFYRKVGAWDLTDSACFYHLIK</sequence>
<dbReference type="InterPro" id="IPR016181">
    <property type="entry name" value="Acyl_CoA_acyltransferase"/>
</dbReference>
<protein>
    <submittedName>
        <fullName evidence="2">Spermidine acetyltransferase</fullName>
    </submittedName>
</protein>
<dbReference type="AlphaFoldDB" id="A0A2J8B1V3"/>
<proteinExistence type="predicted"/>
<dbReference type="GO" id="GO:0016747">
    <property type="term" value="F:acyltransferase activity, transferring groups other than amino-acyl groups"/>
    <property type="evidence" value="ECO:0007669"/>
    <property type="project" value="InterPro"/>
</dbReference>
<accession>A0A2J8B1V3</accession>
<dbReference type="RefSeq" id="WP_102892450.1">
    <property type="nucleotide sequence ID" value="NZ_NBZD01000002.1"/>
</dbReference>
<feature type="domain" description="N-acetyltransferase" evidence="1">
    <location>
        <begin position="1"/>
        <end position="146"/>
    </location>
</feature>
<dbReference type="EMBL" id="NBZD01000002">
    <property type="protein sequence ID" value="PNH18761.1"/>
    <property type="molecule type" value="Genomic_DNA"/>
</dbReference>
<dbReference type="Proteomes" id="UP000236394">
    <property type="component" value="Unassembled WGS sequence"/>
</dbReference>
<reference evidence="3" key="1">
    <citation type="submission" date="2017-04" db="EMBL/GenBank/DDBJ databases">
        <authorList>
            <person name="Bumgarner R.E."/>
            <person name="Fredricks D.N."/>
            <person name="Srinivasan S."/>
        </authorList>
    </citation>
    <scope>NUCLEOTIDE SEQUENCE [LARGE SCALE GENOMIC DNA]</scope>
    <source>
        <strain evidence="3">KA00405</strain>
    </source>
</reference>
<dbReference type="CDD" id="cd04301">
    <property type="entry name" value="NAT_SF"/>
    <property type="match status" value="1"/>
</dbReference>
<dbReference type="PROSITE" id="PS51186">
    <property type="entry name" value="GNAT"/>
    <property type="match status" value="1"/>
</dbReference>
<dbReference type="SUPFAM" id="SSF55729">
    <property type="entry name" value="Acyl-CoA N-acyltransferases (Nat)"/>
    <property type="match status" value="1"/>
</dbReference>
<dbReference type="Pfam" id="PF00583">
    <property type="entry name" value="Acetyltransf_1"/>
    <property type="match status" value="1"/>
</dbReference>
<evidence type="ECO:0000313" key="3">
    <source>
        <dbReference type="Proteomes" id="UP000236394"/>
    </source>
</evidence>
<organism evidence="2 3">
    <name type="scientific">Mageeibacillus indolicus</name>
    <dbReference type="NCBI Taxonomy" id="884684"/>
    <lineage>
        <taxon>Bacteria</taxon>
        <taxon>Bacillati</taxon>
        <taxon>Bacillota</taxon>
        <taxon>Clostridia</taxon>
        <taxon>Eubacteriales</taxon>
        <taxon>Oscillospiraceae</taxon>
        <taxon>Mageeibacillus</taxon>
    </lineage>
</organism>
<keyword evidence="2" id="KW-0808">Transferase</keyword>
<evidence type="ECO:0000259" key="1">
    <source>
        <dbReference type="PROSITE" id="PS51186"/>
    </source>
</evidence>
<name>A0A2J8B1V3_9FIRM</name>
<evidence type="ECO:0000313" key="2">
    <source>
        <dbReference type="EMBL" id="PNH18761.1"/>
    </source>
</evidence>